<keyword evidence="3" id="KW-1185">Reference proteome</keyword>
<sequence length="288" mass="30469">MSETGPHRHFRSLYRQSDPGSRVNEDLCGLHAGYGWIVDGATGVSGGKATPGPSDAAWLANTIGASLSRLTVAGTSIGAVLATLESAVAAAFQGLAPAIPDADPGPAACLGLLALLADSEGLLLHGALLGDVVALVPTAGGIVRWTDERAKPFEKRTLASLDLSGRSEPGLLPEAVRLQILENRRQLNRPDGYWVVQPQRPWAGRELTFEARIKPGQPVVLATDGFMRLTDVFGAYTDADLYAALAEGRGASLMAELRDLERRDSMAANFPRVKTHDDATVLVLEVEA</sequence>
<name>A0A5N3PBJ6_9HYPH</name>
<evidence type="ECO:0000313" key="2">
    <source>
        <dbReference type="EMBL" id="KAB0267064.1"/>
    </source>
</evidence>
<dbReference type="AlphaFoldDB" id="A0A5N3PBJ6"/>
<dbReference type="Proteomes" id="UP000325684">
    <property type="component" value="Unassembled WGS sequence"/>
</dbReference>
<proteinExistence type="predicted"/>
<comment type="caution">
    <text evidence="2">The sequence shown here is derived from an EMBL/GenBank/DDBJ whole genome shotgun (WGS) entry which is preliminary data.</text>
</comment>
<dbReference type="OrthoDB" id="1755431at2"/>
<organism evidence="2 3">
    <name type="scientific">Microvirga brassicacearum</name>
    <dbReference type="NCBI Taxonomy" id="2580413"/>
    <lineage>
        <taxon>Bacteria</taxon>
        <taxon>Pseudomonadati</taxon>
        <taxon>Pseudomonadota</taxon>
        <taxon>Alphaproteobacteria</taxon>
        <taxon>Hyphomicrobiales</taxon>
        <taxon>Methylobacteriaceae</taxon>
        <taxon>Microvirga</taxon>
    </lineage>
</organism>
<feature type="region of interest" description="Disordered" evidence="1">
    <location>
        <begin position="1"/>
        <end position="20"/>
    </location>
</feature>
<evidence type="ECO:0000313" key="3">
    <source>
        <dbReference type="Proteomes" id="UP000325684"/>
    </source>
</evidence>
<gene>
    <name evidence="2" type="ORF">FEZ63_11575</name>
</gene>
<protein>
    <recommendedName>
        <fullName evidence="4">Protein phosphatase 2C domain-containing protein</fullName>
    </recommendedName>
</protein>
<evidence type="ECO:0008006" key="4">
    <source>
        <dbReference type="Google" id="ProtNLM"/>
    </source>
</evidence>
<dbReference type="SUPFAM" id="SSF81606">
    <property type="entry name" value="PP2C-like"/>
    <property type="match status" value="1"/>
</dbReference>
<reference evidence="2 3" key="1">
    <citation type="journal article" date="2019" name="Microorganisms">
        <title>Genome Insights into the Novel Species Microvirga brassicacearum, a Rapeseed Endophyte with Biotechnological Potential.</title>
        <authorList>
            <person name="Jimenez-Gomez A."/>
            <person name="Saati-Santamaria Z."/>
            <person name="Igual J.M."/>
            <person name="Rivas R."/>
            <person name="Mateos P.F."/>
            <person name="Garcia-Fraile P."/>
        </authorList>
    </citation>
    <scope>NUCLEOTIDE SEQUENCE [LARGE SCALE GENOMIC DNA]</scope>
    <source>
        <strain evidence="2 3">CDVBN77</strain>
    </source>
</reference>
<accession>A0A5N3PBJ6</accession>
<dbReference type="EMBL" id="VCMV01000014">
    <property type="protein sequence ID" value="KAB0267064.1"/>
    <property type="molecule type" value="Genomic_DNA"/>
</dbReference>
<dbReference type="InterPro" id="IPR036457">
    <property type="entry name" value="PPM-type-like_dom_sf"/>
</dbReference>
<evidence type="ECO:0000256" key="1">
    <source>
        <dbReference type="SAM" id="MobiDB-lite"/>
    </source>
</evidence>
<dbReference type="RefSeq" id="WP_150944505.1">
    <property type="nucleotide sequence ID" value="NZ_VCMV01000014.1"/>
</dbReference>